<dbReference type="EMBL" id="PPCN01000008">
    <property type="protein sequence ID" value="POF29857.1"/>
    <property type="molecule type" value="Genomic_DNA"/>
</dbReference>
<dbReference type="InterPro" id="IPR036086">
    <property type="entry name" value="ParB/Sulfiredoxin_sf"/>
</dbReference>
<dbReference type="InterPro" id="IPR050336">
    <property type="entry name" value="Chromosome_partition/occlusion"/>
</dbReference>
<organism evidence="2 3">
    <name type="scientific">Roseibium marinum</name>
    <dbReference type="NCBI Taxonomy" id="281252"/>
    <lineage>
        <taxon>Bacteria</taxon>
        <taxon>Pseudomonadati</taxon>
        <taxon>Pseudomonadota</taxon>
        <taxon>Alphaproteobacteria</taxon>
        <taxon>Hyphomicrobiales</taxon>
        <taxon>Stappiaceae</taxon>
        <taxon>Roseibium</taxon>
    </lineage>
</organism>
<dbReference type="RefSeq" id="WP_103223896.1">
    <property type="nucleotide sequence ID" value="NZ_PPCN01000008.1"/>
</dbReference>
<name>A0A2S3UQ59_9HYPH</name>
<evidence type="ECO:0000259" key="1">
    <source>
        <dbReference type="SMART" id="SM00470"/>
    </source>
</evidence>
<dbReference type="OrthoDB" id="8449249at2"/>
<dbReference type="Gene3D" id="1.10.10.2830">
    <property type="match status" value="1"/>
</dbReference>
<comment type="caution">
    <text evidence="2">The sequence shown here is derived from an EMBL/GenBank/DDBJ whole genome shotgun (WGS) entry which is preliminary data.</text>
</comment>
<dbReference type="Gene3D" id="3.90.1530.30">
    <property type="match status" value="1"/>
</dbReference>
<evidence type="ECO:0000313" key="3">
    <source>
        <dbReference type="Proteomes" id="UP000236959"/>
    </source>
</evidence>
<gene>
    <name evidence="2" type="ORF">CLV41_108283</name>
</gene>
<protein>
    <submittedName>
        <fullName evidence="2">ParB family chromosome partitioning protein</fullName>
    </submittedName>
</protein>
<dbReference type="GO" id="GO:0005694">
    <property type="term" value="C:chromosome"/>
    <property type="evidence" value="ECO:0007669"/>
    <property type="project" value="TreeGrafter"/>
</dbReference>
<reference evidence="2 3" key="1">
    <citation type="submission" date="2018-01" db="EMBL/GenBank/DDBJ databases">
        <title>Genomic Encyclopedia of Archaeal and Bacterial Type Strains, Phase II (KMG-II): from individual species to whole genera.</title>
        <authorList>
            <person name="Goeker M."/>
        </authorList>
    </citation>
    <scope>NUCLEOTIDE SEQUENCE [LARGE SCALE GENOMIC DNA]</scope>
    <source>
        <strain evidence="2 3">DSM 17023</strain>
    </source>
</reference>
<dbReference type="AlphaFoldDB" id="A0A2S3UQ59"/>
<dbReference type="GO" id="GO:0007059">
    <property type="term" value="P:chromosome segregation"/>
    <property type="evidence" value="ECO:0007669"/>
    <property type="project" value="TreeGrafter"/>
</dbReference>
<dbReference type="Proteomes" id="UP000236959">
    <property type="component" value="Unassembled WGS sequence"/>
</dbReference>
<dbReference type="SUPFAM" id="SSF110849">
    <property type="entry name" value="ParB/Sulfiredoxin"/>
    <property type="match status" value="1"/>
</dbReference>
<feature type="domain" description="ParB-like N-terminal" evidence="1">
    <location>
        <begin position="5"/>
        <end position="97"/>
    </location>
</feature>
<proteinExistence type="predicted"/>
<dbReference type="SMART" id="SM00470">
    <property type="entry name" value="ParB"/>
    <property type="match status" value="1"/>
</dbReference>
<dbReference type="InterPro" id="IPR003115">
    <property type="entry name" value="ParB_N"/>
</dbReference>
<dbReference type="PANTHER" id="PTHR33375">
    <property type="entry name" value="CHROMOSOME-PARTITIONING PROTEIN PARB-RELATED"/>
    <property type="match status" value="1"/>
</dbReference>
<keyword evidence="3" id="KW-1185">Reference proteome</keyword>
<sequence>MSAYSSIKVSLIDIPDGRLRDVDPDWAECLSAMFREVGQKTPIDVVANGKRFSLVAGAHRLEAAKRAKWREIEARILEPSAEHAADGLRLHEILENLGRKDLNALERCEALSELKRVYEALHPQTKRGGDRKSQAARNNKENQTEIISFCFSAAETTGLTDRAIRMAIAIFNGLSPETRERLKGTPFAEKQSDLKALADLDAEVQAKVLDLILGELPKARTIADALLILDGRDPETATDRVLRSACDNLSKLPRTGRMVVFKLHRREIVELVRREGWLDE</sequence>
<dbReference type="Pfam" id="PF02195">
    <property type="entry name" value="ParB_N"/>
    <property type="match status" value="1"/>
</dbReference>
<accession>A0A2S3UQ59</accession>
<evidence type="ECO:0000313" key="2">
    <source>
        <dbReference type="EMBL" id="POF29857.1"/>
    </source>
</evidence>
<dbReference type="PANTHER" id="PTHR33375:SF1">
    <property type="entry name" value="CHROMOSOME-PARTITIONING PROTEIN PARB-RELATED"/>
    <property type="match status" value="1"/>
</dbReference>